<name>A0ABN9T7G2_9DINO</name>
<comment type="caution">
    <text evidence="2">The sequence shown here is derived from an EMBL/GenBank/DDBJ whole genome shotgun (WGS) entry which is preliminary data.</text>
</comment>
<proteinExistence type="predicted"/>
<gene>
    <name evidence="2" type="ORF">PCOR1329_LOCUS36318</name>
</gene>
<protein>
    <submittedName>
        <fullName evidence="2">Uncharacterized protein</fullName>
    </submittedName>
</protein>
<dbReference type="Proteomes" id="UP001189429">
    <property type="component" value="Unassembled WGS sequence"/>
</dbReference>
<sequence>MVLGDWAPAPVGLLREAIRGAGAEAAKLLLELLGEGCASTMTSRANRMPGGTHSHERVLLWPTHFDDTYESWVILTADDDLYIERVRDWTWIYDLTEGWPPRLRGGVVRFRTPLTANEVLAKVLEGRDEALKYRAKRRLPERLCGRLGEEPTTFLDWRGRELVVEDSVLNRVRRRLTNEVVSSELRLAEASGDELVTRPALGGAADGGAGGAGGEAGALVPASPAAAPDGRGGAVLEDGVYVVAEVRAPNGMQLGDPVVGGQAESLGGCRAVVLLDDGARVLCERVAADDVAGRGAAGQVDDLRAEFAAADAGVDKIGGTATPVSEAEAEGDARVLCVEWASEGVRFKTWRKAVEESTQLTMEQCELRGACAFLHPCRRFLQHTGGPKMWLLSFCRGHGISSKDRSCHELTALVQALWLAGTYDGLNLGGVAALESVARRLVTIVEARRNGPALGQASWESARYLSFANRVARGEAERHLAKTRGRAAGARQEFEETGAAPALGGLPGAKEEAKGDPEGAAAKAGRAKPRLATAEKVAGLRRDAQRGAQLAAAGWGRPSSAGPSQRALPQLLRGHAPCGAEPRANLASFARDWLGIPGNDEALGPVRPYADPVLRSNRKVYVGRVKRLIRIGLVRLGASKKCDVGVFVVKNDGAQQKLILDCQASDRQCVAPPSVGLLTGEGLSRVGRQAGGRGAVCLGASDVEDCFHRLRFPKDSKLDEYFACP</sequence>
<evidence type="ECO:0000313" key="2">
    <source>
        <dbReference type="EMBL" id="CAK0841016.1"/>
    </source>
</evidence>
<evidence type="ECO:0000256" key="1">
    <source>
        <dbReference type="SAM" id="MobiDB-lite"/>
    </source>
</evidence>
<evidence type="ECO:0000313" key="3">
    <source>
        <dbReference type="Proteomes" id="UP001189429"/>
    </source>
</evidence>
<accession>A0ABN9T7G2</accession>
<organism evidence="2 3">
    <name type="scientific">Prorocentrum cordatum</name>
    <dbReference type="NCBI Taxonomy" id="2364126"/>
    <lineage>
        <taxon>Eukaryota</taxon>
        <taxon>Sar</taxon>
        <taxon>Alveolata</taxon>
        <taxon>Dinophyceae</taxon>
        <taxon>Prorocentrales</taxon>
        <taxon>Prorocentraceae</taxon>
        <taxon>Prorocentrum</taxon>
    </lineage>
</organism>
<reference evidence="2" key="1">
    <citation type="submission" date="2023-10" db="EMBL/GenBank/DDBJ databases">
        <authorList>
            <person name="Chen Y."/>
            <person name="Shah S."/>
            <person name="Dougan E. K."/>
            <person name="Thang M."/>
            <person name="Chan C."/>
        </authorList>
    </citation>
    <scope>NUCLEOTIDE SEQUENCE [LARGE SCALE GENOMIC DNA]</scope>
</reference>
<dbReference type="EMBL" id="CAUYUJ010014420">
    <property type="protein sequence ID" value="CAK0841016.1"/>
    <property type="molecule type" value="Genomic_DNA"/>
</dbReference>
<feature type="region of interest" description="Disordered" evidence="1">
    <location>
        <begin position="483"/>
        <end position="531"/>
    </location>
</feature>
<keyword evidence="3" id="KW-1185">Reference proteome</keyword>